<reference evidence="4 5" key="1">
    <citation type="submission" date="2021-06" db="EMBL/GenBank/DDBJ databases">
        <title>A haploid diamondback moth (Plutella xylostella L.) genome assembly resolves 31 chromosomes and identifies a diamide resistance mutation.</title>
        <authorList>
            <person name="Ward C.M."/>
            <person name="Perry K.D."/>
            <person name="Baker G."/>
            <person name="Powis K."/>
            <person name="Heckel D.G."/>
            <person name="Baxter S.W."/>
        </authorList>
    </citation>
    <scope>NUCLEOTIDE SEQUENCE [LARGE SCALE GENOMIC DNA]</scope>
    <source>
        <strain evidence="4 5">LV</strain>
        <tissue evidence="4">Single pupa</tissue>
    </source>
</reference>
<gene>
    <name evidence="4" type="ORF">JYU34_012817</name>
</gene>
<feature type="chain" id="PRO_5046851252" evidence="3">
    <location>
        <begin position="24"/>
        <end position="328"/>
    </location>
</feature>
<name>A0ABQ7QC79_PLUXY</name>
<comment type="caution">
    <text evidence="4">The sequence shown here is derived from an EMBL/GenBank/DDBJ whole genome shotgun (WGS) entry which is preliminary data.</text>
</comment>
<dbReference type="Proteomes" id="UP000823941">
    <property type="component" value="Chromosome 17"/>
</dbReference>
<evidence type="ECO:0000256" key="1">
    <source>
        <dbReference type="SAM" id="MobiDB-lite"/>
    </source>
</evidence>
<feature type="region of interest" description="Disordered" evidence="1">
    <location>
        <begin position="119"/>
        <end position="210"/>
    </location>
</feature>
<keyword evidence="2" id="KW-1133">Transmembrane helix</keyword>
<keyword evidence="3" id="KW-0732">Signal</keyword>
<evidence type="ECO:0000313" key="4">
    <source>
        <dbReference type="EMBL" id="KAG7302837.1"/>
    </source>
</evidence>
<feature type="compositionally biased region" description="Pro residues" evidence="1">
    <location>
        <begin position="169"/>
        <end position="199"/>
    </location>
</feature>
<feature type="compositionally biased region" description="Low complexity" evidence="1">
    <location>
        <begin position="145"/>
        <end position="168"/>
    </location>
</feature>
<protein>
    <submittedName>
        <fullName evidence="4">Uncharacterized protein</fullName>
    </submittedName>
</protein>
<sequence length="328" mass="36034">MALVCLAVLIFCSCFCCHNFANAGDPVAYFPPFELRAVSGENVPFMVPVAEPQFQPARQGTMQGGRQQRLLHTTQHIPPPMQPLEDHNHIDNLLPVTTEKPQREENSTVNVHELLHALGIDENGHEDKDHSRAAARDYDYPPSPGYAGYSPYSHPPSYGYQQRPGYAPNYPPSSPYPSYGPPPPYHEQPSYHQPPPSAYTPPLETHHSSPSSKLKLVEIPDLVKPLASKVAGKVSGLIGLVLTLLTGSTGDVELKGFKDIVINGIVKPLLIAKGGLKSLISKLAIPVISLLLINLEVLITVWWLWEECPEPVHAHAAYPAYPRPGYGY</sequence>
<feature type="compositionally biased region" description="Basic and acidic residues" evidence="1">
    <location>
        <begin position="122"/>
        <end position="139"/>
    </location>
</feature>
<organism evidence="4 5">
    <name type="scientific">Plutella xylostella</name>
    <name type="common">Diamondback moth</name>
    <name type="synonym">Plutella maculipennis</name>
    <dbReference type="NCBI Taxonomy" id="51655"/>
    <lineage>
        <taxon>Eukaryota</taxon>
        <taxon>Metazoa</taxon>
        <taxon>Ecdysozoa</taxon>
        <taxon>Arthropoda</taxon>
        <taxon>Hexapoda</taxon>
        <taxon>Insecta</taxon>
        <taxon>Pterygota</taxon>
        <taxon>Neoptera</taxon>
        <taxon>Endopterygota</taxon>
        <taxon>Lepidoptera</taxon>
        <taxon>Glossata</taxon>
        <taxon>Ditrysia</taxon>
        <taxon>Yponomeutoidea</taxon>
        <taxon>Plutellidae</taxon>
        <taxon>Plutella</taxon>
    </lineage>
</organism>
<accession>A0ABQ7QC79</accession>
<feature type="signal peptide" evidence="3">
    <location>
        <begin position="1"/>
        <end position="23"/>
    </location>
</feature>
<dbReference type="EMBL" id="JAHIBW010000017">
    <property type="protein sequence ID" value="KAG7302837.1"/>
    <property type="molecule type" value="Genomic_DNA"/>
</dbReference>
<proteinExistence type="predicted"/>
<keyword evidence="2" id="KW-0812">Transmembrane</keyword>
<evidence type="ECO:0000256" key="3">
    <source>
        <dbReference type="SAM" id="SignalP"/>
    </source>
</evidence>
<evidence type="ECO:0000313" key="5">
    <source>
        <dbReference type="Proteomes" id="UP000823941"/>
    </source>
</evidence>
<feature type="transmembrane region" description="Helical" evidence="2">
    <location>
        <begin position="283"/>
        <end position="305"/>
    </location>
</feature>
<keyword evidence="2" id="KW-0472">Membrane</keyword>
<evidence type="ECO:0000256" key="2">
    <source>
        <dbReference type="SAM" id="Phobius"/>
    </source>
</evidence>
<keyword evidence="5" id="KW-1185">Reference proteome</keyword>